<reference evidence="1" key="1">
    <citation type="submission" date="2018-11" db="EMBL/GenBank/DDBJ databases">
        <authorList>
            <person name="Alioto T."/>
            <person name="Alioto T."/>
        </authorList>
    </citation>
    <scope>NUCLEOTIDE SEQUENCE</scope>
</reference>
<dbReference type="Proteomes" id="UP000596742">
    <property type="component" value="Unassembled WGS sequence"/>
</dbReference>
<accession>A0A8B6CRW4</accession>
<proteinExistence type="predicted"/>
<name>A0A8B6CRW4_MYTGA</name>
<keyword evidence="2" id="KW-1185">Reference proteome</keyword>
<gene>
    <name evidence="1" type="ORF">MGAL_10B073279</name>
</gene>
<evidence type="ECO:0000313" key="2">
    <source>
        <dbReference type="Proteomes" id="UP000596742"/>
    </source>
</evidence>
<evidence type="ECO:0000313" key="1">
    <source>
        <dbReference type="EMBL" id="VDI09510.1"/>
    </source>
</evidence>
<sequence>MPKVLRDLRVTLESCDSESSWIKVRFHIFPATLKQYRKLRKLKSCKYCQEIVNRLDTLNDTNPKEYWKLLYQLKTKDKFKTDEESNVPEADWYDYFRIFDKETYSNTEMDIL</sequence>
<dbReference type="EMBL" id="UYJE01002293">
    <property type="protein sequence ID" value="VDI09510.1"/>
    <property type="molecule type" value="Genomic_DNA"/>
</dbReference>
<dbReference type="OrthoDB" id="6629108at2759"/>
<protein>
    <submittedName>
        <fullName evidence="1">Uncharacterized protein</fullName>
    </submittedName>
</protein>
<dbReference type="AlphaFoldDB" id="A0A8B6CRW4"/>
<organism evidence="1 2">
    <name type="scientific">Mytilus galloprovincialis</name>
    <name type="common">Mediterranean mussel</name>
    <dbReference type="NCBI Taxonomy" id="29158"/>
    <lineage>
        <taxon>Eukaryota</taxon>
        <taxon>Metazoa</taxon>
        <taxon>Spiralia</taxon>
        <taxon>Lophotrochozoa</taxon>
        <taxon>Mollusca</taxon>
        <taxon>Bivalvia</taxon>
        <taxon>Autobranchia</taxon>
        <taxon>Pteriomorphia</taxon>
        <taxon>Mytilida</taxon>
        <taxon>Mytiloidea</taxon>
        <taxon>Mytilidae</taxon>
        <taxon>Mytilinae</taxon>
        <taxon>Mytilus</taxon>
    </lineage>
</organism>
<comment type="caution">
    <text evidence="1">The sequence shown here is derived from an EMBL/GenBank/DDBJ whole genome shotgun (WGS) entry which is preliminary data.</text>
</comment>